<organism evidence="1 2">
    <name type="scientific">Morus notabilis</name>
    <dbReference type="NCBI Taxonomy" id="981085"/>
    <lineage>
        <taxon>Eukaryota</taxon>
        <taxon>Viridiplantae</taxon>
        <taxon>Streptophyta</taxon>
        <taxon>Embryophyta</taxon>
        <taxon>Tracheophyta</taxon>
        <taxon>Spermatophyta</taxon>
        <taxon>Magnoliopsida</taxon>
        <taxon>eudicotyledons</taxon>
        <taxon>Gunneridae</taxon>
        <taxon>Pentapetalae</taxon>
        <taxon>rosids</taxon>
        <taxon>fabids</taxon>
        <taxon>Rosales</taxon>
        <taxon>Moraceae</taxon>
        <taxon>Moreae</taxon>
        <taxon>Morus</taxon>
    </lineage>
</organism>
<evidence type="ECO:0000313" key="2">
    <source>
        <dbReference type="Proteomes" id="UP000030645"/>
    </source>
</evidence>
<keyword evidence="2" id="KW-1185">Reference proteome</keyword>
<accession>W9S7I5</accession>
<gene>
    <name evidence="1" type="ORF">L484_010384</name>
</gene>
<reference evidence="2" key="1">
    <citation type="submission" date="2013-01" db="EMBL/GenBank/DDBJ databases">
        <title>Draft Genome Sequence of a Mulberry Tree, Morus notabilis C.K. Schneid.</title>
        <authorList>
            <person name="He N."/>
            <person name="Zhao S."/>
        </authorList>
    </citation>
    <scope>NUCLEOTIDE SEQUENCE</scope>
</reference>
<dbReference type="Proteomes" id="UP000030645">
    <property type="component" value="Unassembled WGS sequence"/>
</dbReference>
<dbReference type="EMBL" id="KE345859">
    <property type="protein sequence ID" value="EXC19367.1"/>
    <property type="molecule type" value="Genomic_DNA"/>
</dbReference>
<protein>
    <submittedName>
        <fullName evidence="1">Uncharacterized protein</fullName>
    </submittedName>
</protein>
<evidence type="ECO:0000313" key="1">
    <source>
        <dbReference type="EMBL" id="EXC19367.1"/>
    </source>
</evidence>
<name>W9S7I5_9ROSA</name>
<proteinExistence type="predicted"/>
<sequence length="115" mass="13155">MEMHGSNQGNALDPMLQDNEKTNNAIAQQWCYTLSINKKKGVDFNVLLGLLSVWSVSFLRFPARANLLKSAFSQGLLLPLLNAYNIGQVKWVNILEQQETIELKNLKYSFKRQRV</sequence>
<dbReference type="AlphaFoldDB" id="W9S7I5"/>